<evidence type="ECO:0000313" key="3">
    <source>
        <dbReference type="Proteomes" id="UP000235371"/>
    </source>
</evidence>
<sequence>MSSSVFSETLQAITTTKLRELSKKRVIFEDSKSTLISAAKLEQNQQQRLRILVDGVKQCFAVKTANRRGRSGRIICGGSNDPDLEVMLKNLERFLEQARFDPTVSPKLLGDWEESLLKKLNIQSLRFQYATLYGELVNEWLRAEKVVPADDASTASESFEKINRAERDESRANWEKLVFEPLETDPKAISEYLQVLFGMDGGTPQSLKALKALRKSVEDFETSLSTPGQFNDEVLRWTINGLVGSGLLSDEKRAVLKDFLASSVILAEVADVLNMRIAAISTWSWEGEVPVEQRRHVTGAYHVYIDEELLQAIFLQFIGVKWSVFFKEAFTNFSNYEGAWASLRTPLSNNDIGVKRREYFLGHQRKKPSVQGKRQEIYKSIFFMSQLPNSPFEGSTAVEGEEEVEYARPKIRSKRVTSSRQDQFTDFDFDTFDMQPQFPAMPVQSAMPQQHLQQQNGMQQQPVSMQIAPQMPPPPPAGYPGNGVYYRKASSHQSILIPFNSDEYDTVPDNQKPKTKMETKQYLLHLLSTELLINTRLHGDFTCSRSEFYSWSPSLPHSTITSILTFFGLSKKWLGFFRAFLEAPLKFTEDGPSAETRPRKRGVPGAHALSSVCGETILFCMDYAVNQATNGTNLYRMNDDFWVFDKNHETVVKAWAAITRFADTMGVTLNNGKTGTVRILHEPGSPSTGNPFRTSPSTSQASAGVPASIDPSLPAGEIRWGFLIMDPLSGQFVIDQDMVSTHVAELQAQLSSKSTSIFSYIQAWNTYAGTFFSSNFGKPANCFGRQHVDEMLSTFTRIQDIIFPSSNVVQHLKREIETRFGITDIPDGYLYFPTSLGGLDLQNPFIGLIQVRDGVFESPSSILSDFLDSEREAYRQASISFNNGLVSRYSNFDPNFIPHDGNVFFSFEEFARYREEFACDYTGNLLSVFGDLMGRPEKEGIDVMGDEVAKIEGLVREWIKGGKATDAGYLKWVVKLFGEEMRERFGGWNVVEKGLLPMGMVELFRSGRVKWQG</sequence>
<dbReference type="AlphaFoldDB" id="A0A2J6TH35"/>
<dbReference type="STRING" id="1095630.A0A2J6TH35"/>
<evidence type="ECO:0008006" key="4">
    <source>
        <dbReference type="Google" id="ProtNLM"/>
    </source>
</evidence>
<evidence type="ECO:0000313" key="2">
    <source>
        <dbReference type="EMBL" id="PMD62346.1"/>
    </source>
</evidence>
<dbReference type="PANTHER" id="PTHR37015">
    <property type="entry name" value="REVERSE TRANSCRIPTASE DOMAIN-CONTAINING PROTEIN"/>
    <property type="match status" value="1"/>
</dbReference>
<accession>A0A2J6TH35</accession>
<dbReference type="OrthoDB" id="74545at2759"/>
<dbReference type="RefSeq" id="XP_024739250.1">
    <property type="nucleotide sequence ID" value="XM_024884657.1"/>
</dbReference>
<evidence type="ECO:0000256" key="1">
    <source>
        <dbReference type="SAM" id="MobiDB-lite"/>
    </source>
</evidence>
<feature type="region of interest" description="Disordered" evidence="1">
    <location>
        <begin position="680"/>
        <end position="706"/>
    </location>
</feature>
<dbReference type="PANTHER" id="PTHR37015:SF2">
    <property type="entry name" value="REVERSE TRANSCRIPTASE DOMAIN-CONTAINING PROTEIN"/>
    <property type="match status" value="1"/>
</dbReference>
<dbReference type="GeneID" id="36592734"/>
<reference evidence="2 3" key="1">
    <citation type="submission" date="2016-04" db="EMBL/GenBank/DDBJ databases">
        <title>A degradative enzymes factory behind the ericoid mycorrhizal symbiosis.</title>
        <authorList>
            <consortium name="DOE Joint Genome Institute"/>
            <person name="Martino E."/>
            <person name="Morin E."/>
            <person name="Grelet G."/>
            <person name="Kuo A."/>
            <person name="Kohler A."/>
            <person name="Daghino S."/>
            <person name="Barry K."/>
            <person name="Choi C."/>
            <person name="Cichocki N."/>
            <person name="Clum A."/>
            <person name="Copeland A."/>
            <person name="Hainaut M."/>
            <person name="Haridas S."/>
            <person name="Labutti K."/>
            <person name="Lindquist E."/>
            <person name="Lipzen A."/>
            <person name="Khouja H.-R."/>
            <person name="Murat C."/>
            <person name="Ohm R."/>
            <person name="Olson A."/>
            <person name="Spatafora J."/>
            <person name="Veneault-Fourrey C."/>
            <person name="Henrissat B."/>
            <person name="Grigoriev I."/>
            <person name="Martin F."/>
            <person name="Perotto S."/>
        </authorList>
    </citation>
    <scope>NUCLEOTIDE SEQUENCE [LARGE SCALE GENOMIC DNA]</scope>
    <source>
        <strain evidence="2 3">E</strain>
    </source>
</reference>
<proteinExistence type="predicted"/>
<dbReference type="Proteomes" id="UP000235371">
    <property type="component" value="Unassembled WGS sequence"/>
</dbReference>
<gene>
    <name evidence="2" type="ORF">K444DRAFT_641727</name>
</gene>
<dbReference type="InParanoid" id="A0A2J6TH35"/>
<organism evidence="2 3">
    <name type="scientific">Hyaloscypha bicolor E</name>
    <dbReference type="NCBI Taxonomy" id="1095630"/>
    <lineage>
        <taxon>Eukaryota</taxon>
        <taxon>Fungi</taxon>
        <taxon>Dikarya</taxon>
        <taxon>Ascomycota</taxon>
        <taxon>Pezizomycotina</taxon>
        <taxon>Leotiomycetes</taxon>
        <taxon>Helotiales</taxon>
        <taxon>Hyaloscyphaceae</taxon>
        <taxon>Hyaloscypha</taxon>
        <taxon>Hyaloscypha bicolor</taxon>
    </lineage>
</organism>
<dbReference type="EMBL" id="KZ613783">
    <property type="protein sequence ID" value="PMD62346.1"/>
    <property type="molecule type" value="Genomic_DNA"/>
</dbReference>
<name>A0A2J6TH35_9HELO</name>
<keyword evidence="3" id="KW-1185">Reference proteome</keyword>
<feature type="compositionally biased region" description="Polar residues" evidence="1">
    <location>
        <begin position="685"/>
        <end position="702"/>
    </location>
</feature>
<protein>
    <recommendedName>
        <fullName evidence="4">Reverse transcriptase domain-containing protein</fullName>
    </recommendedName>
</protein>